<comment type="caution">
    <text evidence="1">The sequence shown here is derived from an EMBL/GenBank/DDBJ whole genome shotgun (WGS) entry which is preliminary data.</text>
</comment>
<accession>A0A199NYQ6</accession>
<sequence length="155" mass="16883">MRADRGLLGLEHLPDLIERGVSPEPPRQIMIRNDRLLPRPVAATGNADVGTATGKYLFSDLRIAQRGGCLATQHAGDVGFARRHVGPLGESMMPHFMGDGTCDPATMTHRMFTNDDGAARIQIGPAPPSPDHIDTVVPQLRQTASQRRRLFQEGL</sequence>
<dbReference type="Proteomes" id="UP000093858">
    <property type="component" value="Unassembled WGS sequence"/>
</dbReference>
<name>A0A199NYQ6_9XANT</name>
<organism evidence="1 2">
    <name type="scientific">Xanthomonas graminis pv. poae</name>
    <dbReference type="NCBI Taxonomy" id="227946"/>
    <lineage>
        <taxon>Bacteria</taxon>
        <taxon>Pseudomonadati</taxon>
        <taxon>Pseudomonadota</taxon>
        <taxon>Gammaproteobacteria</taxon>
        <taxon>Lysobacterales</taxon>
        <taxon>Lysobacteraceae</taxon>
        <taxon>Xanthomonas</taxon>
        <taxon>Xanthomonas translucens group</taxon>
        <taxon>Xanthomonas graminis</taxon>
    </lineage>
</organism>
<evidence type="ECO:0000313" key="2">
    <source>
        <dbReference type="Proteomes" id="UP000093858"/>
    </source>
</evidence>
<proteinExistence type="predicted"/>
<dbReference type="AlphaFoldDB" id="A0A199NYQ6"/>
<evidence type="ECO:0000313" key="1">
    <source>
        <dbReference type="EMBL" id="OAX53915.1"/>
    </source>
</evidence>
<gene>
    <name evidence="1" type="ORF">A6R73_05625</name>
</gene>
<protein>
    <submittedName>
        <fullName evidence="1">Uncharacterized protein</fullName>
    </submittedName>
</protein>
<reference evidence="1 2" key="1">
    <citation type="submission" date="2016-04" db="EMBL/GenBank/DDBJ databases">
        <title>Xanthomonas translucens phylogeny.</title>
        <authorList>
            <person name="Langlois P."/>
        </authorList>
    </citation>
    <scope>NUCLEOTIDE SEQUENCE [LARGE SCALE GENOMIC DNA]</scope>
    <source>
        <strain evidence="1 2">B99</strain>
    </source>
</reference>
<dbReference type="EMBL" id="LWSU01000252">
    <property type="protein sequence ID" value="OAX53915.1"/>
    <property type="molecule type" value="Genomic_DNA"/>
</dbReference>